<evidence type="ECO:0000313" key="2">
    <source>
        <dbReference type="EMBL" id="EQD81016.1"/>
    </source>
</evidence>
<evidence type="ECO:0000259" key="1">
    <source>
        <dbReference type="Pfam" id="PF11898"/>
    </source>
</evidence>
<keyword evidence="2" id="KW-0067">ATP-binding</keyword>
<reference evidence="2" key="1">
    <citation type="submission" date="2013-08" db="EMBL/GenBank/DDBJ databases">
        <authorList>
            <person name="Mendez C."/>
            <person name="Richter M."/>
            <person name="Ferrer M."/>
            <person name="Sanchez J."/>
        </authorList>
    </citation>
    <scope>NUCLEOTIDE SEQUENCE</scope>
</reference>
<keyword evidence="2" id="KW-0547">Nucleotide-binding</keyword>
<dbReference type="GO" id="GO:0004386">
    <property type="term" value="F:helicase activity"/>
    <property type="evidence" value="ECO:0007669"/>
    <property type="project" value="UniProtKB-KW"/>
</dbReference>
<keyword evidence="2" id="KW-0378">Hydrolase</keyword>
<gene>
    <name evidence="2" type="ORF">B1A_00274</name>
</gene>
<dbReference type="EMBL" id="AUZX01000207">
    <property type="protein sequence ID" value="EQD81016.1"/>
    <property type="molecule type" value="Genomic_DNA"/>
</dbReference>
<proteinExistence type="predicted"/>
<accession>T1C6E1</accession>
<dbReference type="InterPro" id="IPR024590">
    <property type="entry name" value="HrpA_C"/>
</dbReference>
<feature type="non-terminal residue" evidence="2">
    <location>
        <position position="1"/>
    </location>
</feature>
<feature type="domain" description="RNA helicase HrpA C-terminal" evidence="1">
    <location>
        <begin position="4"/>
        <end position="166"/>
    </location>
</feature>
<organism evidence="2">
    <name type="scientific">mine drainage metagenome</name>
    <dbReference type="NCBI Taxonomy" id="410659"/>
    <lineage>
        <taxon>unclassified sequences</taxon>
        <taxon>metagenomes</taxon>
        <taxon>ecological metagenomes</taxon>
    </lineage>
</organism>
<reference evidence="2" key="2">
    <citation type="journal article" date="2014" name="ISME J.">
        <title>Microbial stratification in low pH oxic and suboxic macroscopic growths along an acid mine drainage.</title>
        <authorList>
            <person name="Mendez-Garcia C."/>
            <person name="Mesa V."/>
            <person name="Sprenger R.R."/>
            <person name="Richter M."/>
            <person name="Diez M.S."/>
            <person name="Solano J."/>
            <person name="Bargiela R."/>
            <person name="Golyshina O.V."/>
            <person name="Manteca A."/>
            <person name="Ramos J.L."/>
            <person name="Gallego J.R."/>
            <person name="Llorente I."/>
            <person name="Martins Dos Santos V.A."/>
            <person name="Jensen O.N."/>
            <person name="Pelaez A.I."/>
            <person name="Sanchez J."/>
            <person name="Ferrer M."/>
        </authorList>
    </citation>
    <scope>NUCLEOTIDE SEQUENCE</scope>
</reference>
<protein>
    <submittedName>
        <fullName evidence="2">ATP-dependent helicase HrpA</fullName>
    </submittedName>
</protein>
<dbReference type="Pfam" id="PF11898">
    <property type="entry name" value="DUF3418"/>
    <property type="match status" value="1"/>
</dbReference>
<feature type="non-terminal residue" evidence="2">
    <location>
        <position position="166"/>
    </location>
</feature>
<sequence>VTADTLFELLLQQVLRQWLPDEGVPPHTRTEFQHRLQSLKGNLGQSLKIQVALFHDIFTRHRNVVQRLTQLSRQPDLAGPLKELEHRRQRLMNFTTLRTTPPAKLAHFPRYLHAMEIRLEKLPRDLAGDIRKNTDLTRLERRWTDTLQRRGPSPELEEFRWLLEEL</sequence>
<comment type="caution">
    <text evidence="2">The sequence shown here is derived from an EMBL/GenBank/DDBJ whole genome shotgun (WGS) entry which is preliminary data.</text>
</comment>
<dbReference type="AlphaFoldDB" id="T1C6E1"/>
<keyword evidence="2" id="KW-0347">Helicase</keyword>
<name>T1C6E1_9ZZZZ</name>